<dbReference type="Proteomes" id="UP000244441">
    <property type="component" value="Chromosome"/>
</dbReference>
<dbReference type="PANTHER" id="PTHR38605:SF1">
    <property type="entry name" value="ATPASE"/>
    <property type="match status" value="1"/>
</dbReference>
<organism evidence="1 2">
    <name type="scientific">Saccharobesus litoralis</name>
    <dbReference type="NCBI Taxonomy" id="2172099"/>
    <lineage>
        <taxon>Bacteria</taxon>
        <taxon>Pseudomonadati</taxon>
        <taxon>Pseudomonadota</taxon>
        <taxon>Gammaproteobacteria</taxon>
        <taxon>Alteromonadales</taxon>
        <taxon>Alteromonadaceae</taxon>
        <taxon>Saccharobesus</taxon>
    </lineage>
</organism>
<dbReference type="PIRSF" id="PIRSF019381">
    <property type="entry name" value="YcjX"/>
    <property type="match status" value="1"/>
</dbReference>
<dbReference type="PANTHER" id="PTHR38605">
    <property type="entry name" value="ATPASE-RELATED"/>
    <property type="match status" value="1"/>
</dbReference>
<sequence>MIQIPKGMQAKLHSKLSHWQNKAIKAGRRALDVDINLAVTGLSGAGKTAFISGLVHHLRFASQTPQYPFWQAAQQGRLLGCKRNLQRDYHVQRFRYDEAIASLCHSSPTWPASTQGTSSISLSLKYKTQQQLKSWLGDTHCLNIKITDYPGEWLLDLPLLRWDFKQWCEVIDSRYQHHAAYQNFKQKCREINWQGGADERVLESLSTVYTQFLLELKQQGYSWIQPGRFVLPSTWQNTPALHFVPLPIELIDNIQDGAQSLLQLNMKRYAYYVEHIVKPFYVDHFSEFDRQVILVDGLSALNLGQAHVEDLQYSLNELNHSFRYGKQSWLSRLLNPKIDKVLFAASKADQITPDQYANYQLFIQHLSSQPAQELNYSEVEMQYLALSAIKASQLGSAKHEGQDYQVLTGQLKSNQQTVCLFPGEVPKSVLSTNFWQHNQFDFASFLPPTGLSEQAAFPHIAMDKVCEFLLGDKLQ</sequence>
<dbReference type="OrthoDB" id="9777645at2"/>
<reference evidence="1 2" key="1">
    <citation type="submission" date="2018-01" db="EMBL/GenBank/DDBJ databases">
        <title>Genome sequence of a Cantenovulum-like bacteria.</title>
        <authorList>
            <person name="Tan W.R."/>
            <person name="Lau N.-S."/>
            <person name="Go F."/>
            <person name="Amirul A.-A.A."/>
        </authorList>
    </citation>
    <scope>NUCLEOTIDE SEQUENCE [LARGE SCALE GENOMIC DNA]</scope>
    <source>
        <strain evidence="1 2">CCB-QB4</strain>
    </source>
</reference>
<dbReference type="KEGG" id="cate:C2869_11955"/>
<gene>
    <name evidence="1" type="ORF">C2869_11955</name>
</gene>
<dbReference type="RefSeq" id="WP_108603151.1">
    <property type="nucleotide sequence ID" value="NZ_CP026604.1"/>
</dbReference>
<evidence type="ECO:0000313" key="2">
    <source>
        <dbReference type="Proteomes" id="UP000244441"/>
    </source>
</evidence>
<proteinExistence type="predicted"/>
<evidence type="ECO:0000313" key="1">
    <source>
        <dbReference type="EMBL" id="AWB67102.1"/>
    </source>
</evidence>
<name>A0A2S0VSF3_9ALTE</name>
<protein>
    <submittedName>
        <fullName evidence="1">Uncharacterized protein</fullName>
    </submittedName>
</protein>
<dbReference type="Pfam" id="PF04317">
    <property type="entry name" value="DUF463"/>
    <property type="match status" value="1"/>
</dbReference>
<dbReference type="AlphaFoldDB" id="A0A2S0VSF3"/>
<accession>A0A2S0VSF3</accession>
<keyword evidence="2" id="KW-1185">Reference proteome</keyword>
<dbReference type="InterPro" id="IPR007413">
    <property type="entry name" value="YcjX-like"/>
</dbReference>
<dbReference type="EMBL" id="CP026604">
    <property type="protein sequence ID" value="AWB67102.1"/>
    <property type="molecule type" value="Genomic_DNA"/>
</dbReference>